<dbReference type="AlphaFoldDB" id="A0A0F7VD56"/>
<keyword evidence="4" id="KW-1185">Reference proteome</keyword>
<evidence type="ECO:0000256" key="1">
    <source>
        <dbReference type="SAM" id="Coils"/>
    </source>
</evidence>
<feature type="region of interest" description="Disordered" evidence="2">
    <location>
        <begin position="1"/>
        <end position="71"/>
    </location>
</feature>
<sequence length="349" mass="39674">MIPPCDSDKRSLRNSPNTDDAQSLAALTHTYIQTPPTSMAAVDPLSNKRGQPTEPRDPSSTTDGLGLDLDLDTTTRMPWPERLRELSQLASTSPGTVYIEADTEETIHAHLDAVEAVLRDPRPELTREITRHRQQNSGPKADVEVAEKATMTEDTDEPTLNQDAVLAQLTALLREVTLLNGEIERRRGEAREIRDLFEEKCRGFMRTVAELEDEVLELQTDLLEDAVDLEGIQGTIQGLHDWINRIREEQKLVRISRTLAYQKSRRSWIGRKGKEDWSVETDGEMMLEGLSAWMRGWRDVEEGFQVRARARQMRRDRRQGQLLRLGEKVNLVQQKGMSPVEPMTRSVAT</sequence>
<feature type="coiled-coil region" evidence="1">
    <location>
        <begin position="194"/>
        <end position="221"/>
    </location>
</feature>
<accession>A0A0F7VD56</accession>
<proteinExistence type="predicted"/>
<feature type="compositionally biased region" description="Basic and acidic residues" evidence="2">
    <location>
        <begin position="1"/>
        <end position="11"/>
    </location>
</feature>
<dbReference type="OrthoDB" id="4448936at2759"/>
<name>A0A0F7VD56_PENBI</name>
<feature type="compositionally biased region" description="Low complexity" evidence="2">
    <location>
        <begin position="61"/>
        <end position="71"/>
    </location>
</feature>
<evidence type="ECO:0000313" key="4">
    <source>
        <dbReference type="Proteomes" id="UP000042958"/>
    </source>
</evidence>
<organism evidence="3 4">
    <name type="scientific">Penicillium brasilianum</name>
    <dbReference type="NCBI Taxonomy" id="104259"/>
    <lineage>
        <taxon>Eukaryota</taxon>
        <taxon>Fungi</taxon>
        <taxon>Dikarya</taxon>
        <taxon>Ascomycota</taxon>
        <taxon>Pezizomycotina</taxon>
        <taxon>Eurotiomycetes</taxon>
        <taxon>Eurotiomycetidae</taxon>
        <taxon>Eurotiales</taxon>
        <taxon>Aspergillaceae</taxon>
        <taxon>Penicillium</taxon>
    </lineage>
</organism>
<keyword evidence="1" id="KW-0175">Coiled coil</keyword>
<evidence type="ECO:0000256" key="2">
    <source>
        <dbReference type="SAM" id="MobiDB-lite"/>
    </source>
</evidence>
<gene>
    <name evidence="3" type="ORF">PMG11_04544</name>
</gene>
<protein>
    <submittedName>
        <fullName evidence="3">Uncharacterized protein</fullName>
    </submittedName>
</protein>
<evidence type="ECO:0000313" key="3">
    <source>
        <dbReference type="EMBL" id="CEO59894.1"/>
    </source>
</evidence>
<dbReference type="Proteomes" id="UP000042958">
    <property type="component" value="Unassembled WGS sequence"/>
</dbReference>
<dbReference type="STRING" id="104259.A0A0F7VD56"/>
<dbReference type="EMBL" id="CDHK01000004">
    <property type="protein sequence ID" value="CEO59894.1"/>
    <property type="molecule type" value="Genomic_DNA"/>
</dbReference>
<reference evidence="4" key="1">
    <citation type="journal article" date="2015" name="Genome Announc.">
        <title>Draft genome sequence of the fungus Penicillium brasilianum MG11.</title>
        <authorList>
            <person name="Horn F."/>
            <person name="Linde J."/>
            <person name="Mattern D.J."/>
            <person name="Walther G."/>
            <person name="Guthke R."/>
            <person name="Brakhage A.A."/>
            <person name="Valiante V."/>
        </authorList>
    </citation>
    <scope>NUCLEOTIDE SEQUENCE [LARGE SCALE GENOMIC DNA]</scope>
    <source>
        <strain evidence="4">MG11</strain>
    </source>
</reference>